<evidence type="ECO:0000313" key="3">
    <source>
        <dbReference type="Proteomes" id="UP000001106"/>
    </source>
</evidence>
<evidence type="ECO:0008006" key="4">
    <source>
        <dbReference type="Google" id="ProtNLM"/>
    </source>
</evidence>
<organism evidence="2 3">
    <name type="scientific">Methanococcus aeolicus (strain ATCC BAA-1280 / DSM 17508 / OCM 812 / Nankai-3)</name>
    <dbReference type="NCBI Taxonomy" id="419665"/>
    <lineage>
        <taxon>Archaea</taxon>
        <taxon>Methanobacteriati</taxon>
        <taxon>Methanobacteriota</taxon>
        <taxon>Methanomada group</taxon>
        <taxon>Methanococci</taxon>
        <taxon>Methanococcales</taxon>
        <taxon>Methanococcaceae</taxon>
        <taxon>Methanococcus</taxon>
    </lineage>
</organism>
<dbReference type="RefSeq" id="WP_011973576.1">
    <property type="nucleotide sequence ID" value="NC_009635.1"/>
</dbReference>
<dbReference type="KEGG" id="mae:Maeo_0862"/>
<protein>
    <recommendedName>
        <fullName evidence="4">Kinase binding protein CGI-121</fullName>
    </recommendedName>
</protein>
<name>A6UVC2_META3</name>
<sequence>MIIKGIENAKITQNIFNLNLPFQILNADCIASKKHIIHAINQATSKSPITNNIWMEILVRASAQRQISNAIKTIGTKGENANICVVCDSEETFNKILEVVGGIPNDNILELLDSKINNIKKIYHIKENENDKEYIIKRVCEKISIIEVS</sequence>
<dbReference type="GeneID" id="5326739"/>
<dbReference type="Pfam" id="PF08617">
    <property type="entry name" value="CGI-121"/>
    <property type="match status" value="1"/>
</dbReference>
<dbReference type="OrthoDB" id="69587at2157"/>
<dbReference type="AlphaFoldDB" id="A6UVC2"/>
<keyword evidence="3" id="KW-1185">Reference proteome</keyword>
<dbReference type="Proteomes" id="UP000001106">
    <property type="component" value="Chromosome"/>
</dbReference>
<dbReference type="SUPFAM" id="SSF143870">
    <property type="entry name" value="PF0523-like"/>
    <property type="match status" value="1"/>
</dbReference>
<proteinExistence type="inferred from homology"/>
<dbReference type="Gene3D" id="3.30.2380.10">
    <property type="entry name" value="CGI121/TPRKB"/>
    <property type="match status" value="1"/>
</dbReference>
<dbReference type="eggNOG" id="arCOG02197">
    <property type="taxonomic scope" value="Archaea"/>
</dbReference>
<dbReference type="EMBL" id="CP000743">
    <property type="protein sequence ID" value="ABR56444.1"/>
    <property type="molecule type" value="Genomic_DNA"/>
</dbReference>
<accession>A6UVC2</accession>
<comment type="similarity">
    <text evidence="1">Belongs to the CGI121/TPRKB family.</text>
</comment>
<evidence type="ECO:0000256" key="1">
    <source>
        <dbReference type="ARBA" id="ARBA00005546"/>
    </source>
</evidence>
<dbReference type="HOGENOM" id="CLU_1801715_0_0_2"/>
<reference evidence="2" key="1">
    <citation type="submission" date="2007-06" db="EMBL/GenBank/DDBJ databases">
        <title>Complete sequence of Methanococcus aeolicus Nankai-3.</title>
        <authorList>
            <consortium name="US DOE Joint Genome Institute"/>
            <person name="Copeland A."/>
            <person name="Lucas S."/>
            <person name="Lapidus A."/>
            <person name="Barry K."/>
            <person name="Glavina del Rio T."/>
            <person name="Dalin E."/>
            <person name="Tice H."/>
            <person name="Pitluck S."/>
            <person name="Chain P."/>
            <person name="Malfatti S."/>
            <person name="Shin M."/>
            <person name="Vergez L."/>
            <person name="Schmutz J."/>
            <person name="Larimer F."/>
            <person name="Land M."/>
            <person name="Hauser L."/>
            <person name="Kyrpides N."/>
            <person name="Lykidis A."/>
            <person name="Sieprawska-Lupa M."/>
            <person name="Whitman W.B."/>
            <person name="Richardson P."/>
        </authorList>
    </citation>
    <scope>NUCLEOTIDE SEQUENCE [LARGE SCALE GENOMIC DNA]</scope>
    <source>
        <strain evidence="2">Nankai-3</strain>
    </source>
</reference>
<evidence type="ECO:0000313" key="2">
    <source>
        <dbReference type="EMBL" id="ABR56444.1"/>
    </source>
</evidence>
<dbReference type="STRING" id="419665.Maeo_0862"/>
<dbReference type="InterPro" id="IPR013926">
    <property type="entry name" value="CGI121/TPRKB"/>
</dbReference>
<dbReference type="NCBIfam" id="NF011465">
    <property type="entry name" value="PRK14886.1-1"/>
    <property type="match status" value="1"/>
</dbReference>
<dbReference type="InterPro" id="IPR036504">
    <property type="entry name" value="CGI121/TPRKB_sf"/>
</dbReference>
<gene>
    <name evidence="2" type="ordered locus">Maeo_0862</name>
</gene>